<dbReference type="Proteomes" id="UP000054350">
    <property type="component" value="Unassembled WGS sequence"/>
</dbReference>
<evidence type="ECO:0000313" key="2">
    <source>
        <dbReference type="EMBL" id="KNE73004.1"/>
    </source>
</evidence>
<accession>A0A0L0TEL4</accession>
<evidence type="ECO:0000313" key="3">
    <source>
        <dbReference type="Proteomes" id="UP000054350"/>
    </source>
</evidence>
<dbReference type="AlphaFoldDB" id="A0A0L0TEL4"/>
<keyword evidence="1" id="KW-0732">Signal</keyword>
<keyword evidence="3" id="KW-1185">Reference proteome</keyword>
<feature type="signal peptide" evidence="1">
    <location>
        <begin position="1"/>
        <end position="25"/>
    </location>
</feature>
<organism evidence="2 3">
    <name type="scientific">Allomyces macrogynus (strain ATCC 38327)</name>
    <name type="common">Allomyces javanicus var. macrogynus</name>
    <dbReference type="NCBI Taxonomy" id="578462"/>
    <lineage>
        <taxon>Eukaryota</taxon>
        <taxon>Fungi</taxon>
        <taxon>Fungi incertae sedis</taxon>
        <taxon>Blastocladiomycota</taxon>
        <taxon>Blastocladiomycetes</taxon>
        <taxon>Blastocladiales</taxon>
        <taxon>Blastocladiaceae</taxon>
        <taxon>Allomyces</taxon>
    </lineage>
</organism>
<proteinExistence type="predicted"/>
<protein>
    <submittedName>
        <fullName evidence="2">Uncharacterized protein</fullName>
    </submittedName>
</protein>
<dbReference type="VEuPathDB" id="FungiDB:AMAG_20664"/>
<name>A0A0L0TEL4_ALLM3</name>
<feature type="chain" id="PRO_5005548611" evidence="1">
    <location>
        <begin position="26"/>
        <end position="65"/>
    </location>
</feature>
<reference evidence="2 3" key="1">
    <citation type="submission" date="2009-11" db="EMBL/GenBank/DDBJ databases">
        <title>Annotation of Allomyces macrogynus ATCC 38327.</title>
        <authorList>
            <consortium name="The Broad Institute Genome Sequencing Platform"/>
            <person name="Russ C."/>
            <person name="Cuomo C."/>
            <person name="Burger G."/>
            <person name="Gray M.W."/>
            <person name="Holland P.W.H."/>
            <person name="King N."/>
            <person name="Lang F.B.F."/>
            <person name="Roger A.J."/>
            <person name="Ruiz-Trillo I."/>
            <person name="Young S.K."/>
            <person name="Zeng Q."/>
            <person name="Gargeya S."/>
            <person name="Fitzgerald M."/>
            <person name="Haas B."/>
            <person name="Abouelleil A."/>
            <person name="Alvarado L."/>
            <person name="Arachchi H.M."/>
            <person name="Berlin A."/>
            <person name="Chapman S.B."/>
            <person name="Gearin G."/>
            <person name="Goldberg J."/>
            <person name="Griggs A."/>
            <person name="Gujja S."/>
            <person name="Hansen M."/>
            <person name="Heiman D."/>
            <person name="Howarth C."/>
            <person name="Larimer J."/>
            <person name="Lui A."/>
            <person name="MacDonald P.J.P."/>
            <person name="McCowen C."/>
            <person name="Montmayeur A."/>
            <person name="Murphy C."/>
            <person name="Neiman D."/>
            <person name="Pearson M."/>
            <person name="Priest M."/>
            <person name="Roberts A."/>
            <person name="Saif S."/>
            <person name="Shea T."/>
            <person name="Sisk P."/>
            <person name="Stolte C."/>
            <person name="Sykes S."/>
            <person name="Wortman J."/>
            <person name="Nusbaum C."/>
            <person name="Birren B."/>
        </authorList>
    </citation>
    <scope>NUCLEOTIDE SEQUENCE [LARGE SCALE GENOMIC DNA]</scope>
    <source>
        <strain evidence="2 3">ATCC 38327</strain>
    </source>
</reference>
<dbReference type="EMBL" id="GG745386">
    <property type="protein sequence ID" value="KNE73004.1"/>
    <property type="molecule type" value="Genomic_DNA"/>
</dbReference>
<gene>
    <name evidence="2" type="ORF">AMAG_20664</name>
</gene>
<evidence type="ECO:0000256" key="1">
    <source>
        <dbReference type="SAM" id="SignalP"/>
    </source>
</evidence>
<sequence>MSHQFKLAVLAVLAALVVIMTVGTANVGAAVVDVVKWNTALYLDGNTVSDTYCIALPSVHSISSK</sequence>
<reference evidence="3" key="2">
    <citation type="submission" date="2009-11" db="EMBL/GenBank/DDBJ databases">
        <title>The Genome Sequence of Allomyces macrogynus strain ATCC 38327.</title>
        <authorList>
            <consortium name="The Broad Institute Genome Sequencing Platform"/>
            <person name="Russ C."/>
            <person name="Cuomo C."/>
            <person name="Shea T."/>
            <person name="Young S.K."/>
            <person name="Zeng Q."/>
            <person name="Koehrsen M."/>
            <person name="Haas B."/>
            <person name="Borodovsky M."/>
            <person name="Guigo R."/>
            <person name="Alvarado L."/>
            <person name="Berlin A."/>
            <person name="Borenstein D."/>
            <person name="Chen Z."/>
            <person name="Engels R."/>
            <person name="Freedman E."/>
            <person name="Gellesch M."/>
            <person name="Goldberg J."/>
            <person name="Griggs A."/>
            <person name="Gujja S."/>
            <person name="Heiman D."/>
            <person name="Hepburn T."/>
            <person name="Howarth C."/>
            <person name="Jen D."/>
            <person name="Larson L."/>
            <person name="Lewis B."/>
            <person name="Mehta T."/>
            <person name="Park D."/>
            <person name="Pearson M."/>
            <person name="Roberts A."/>
            <person name="Saif S."/>
            <person name="Shenoy N."/>
            <person name="Sisk P."/>
            <person name="Stolte C."/>
            <person name="Sykes S."/>
            <person name="Walk T."/>
            <person name="White J."/>
            <person name="Yandava C."/>
            <person name="Burger G."/>
            <person name="Gray M.W."/>
            <person name="Holland P.W.H."/>
            <person name="King N."/>
            <person name="Lang F.B.F."/>
            <person name="Roger A.J."/>
            <person name="Ruiz-Trillo I."/>
            <person name="Lander E."/>
            <person name="Nusbaum C."/>
        </authorList>
    </citation>
    <scope>NUCLEOTIDE SEQUENCE [LARGE SCALE GENOMIC DNA]</scope>
    <source>
        <strain evidence="3">ATCC 38327</strain>
    </source>
</reference>